<comment type="caution">
    <text evidence="1">The sequence shown here is derived from an EMBL/GenBank/DDBJ whole genome shotgun (WGS) entry which is preliminary data.</text>
</comment>
<dbReference type="Proteomes" id="UP000243006">
    <property type="component" value="Unassembled WGS sequence"/>
</dbReference>
<sequence>LSAVILVEELGLENLTNSFGLLTLARGISAMVGSPLGGEHLFLEQYLTSPDRINFHSSLRDL</sequence>
<organism evidence="1 2">
    <name type="scientific">Trichinella nativa</name>
    <dbReference type="NCBI Taxonomy" id="6335"/>
    <lineage>
        <taxon>Eukaryota</taxon>
        <taxon>Metazoa</taxon>
        <taxon>Ecdysozoa</taxon>
        <taxon>Nematoda</taxon>
        <taxon>Enoplea</taxon>
        <taxon>Dorylaimia</taxon>
        <taxon>Trichinellida</taxon>
        <taxon>Trichinellidae</taxon>
        <taxon>Trichinella</taxon>
    </lineage>
</organism>
<protein>
    <submittedName>
        <fullName evidence="1">Uncharacterized protein</fullName>
    </submittedName>
</protein>
<feature type="non-terminal residue" evidence="1">
    <location>
        <position position="1"/>
    </location>
</feature>
<dbReference type="EMBL" id="LVZM01013301">
    <property type="protein sequence ID" value="OUC44133.1"/>
    <property type="molecule type" value="Genomic_DNA"/>
</dbReference>
<proteinExistence type="predicted"/>
<evidence type="ECO:0000313" key="1">
    <source>
        <dbReference type="EMBL" id="OUC44133.1"/>
    </source>
</evidence>
<dbReference type="AlphaFoldDB" id="A0A1Y3EG59"/>
<evidence type="ECO:0000313" key="2">
    <source>
        <dbReference type="Proteomes" id="UP000243006"/>
    </source>
</evidence>
<reference evidence="1 2" key="1">
    <citation type="submission" date="2015-04" db="EMBL/GenBank/DDBJ databases">
        <title>Draft genome of the roundworm Trichinella nativa.</title>
        <authorList>
            <person name="Mitreva M."/>
        </authorList>
    </citation>
    <scope>NUCLEOTIDE SEQUENCE [LARGE SCALE GENOMIC DNA]</scope>
    <source>
        <strain evidence="1 2">ISS45</strain>
    </source>
</reference>
<accession>A0A1Y3EG59</accession>
<gene>
    <name evidence="1" type="ORF">D917_09313</name>
</gene>
<name>A0A1Y3EG59_9BILA</name>